<accession>A0ABX1N3G1</accession>
<dbReference type="Pfam" id="PF10636">
    <property type="entry name" value="hemP"/>
    <property type="match status" value="1"/>
</dbReference>
<organism evidence="2 3">
    <name type="scientific">Aromatoleum buckelii</name>
    <dbReference type="NCBI Taxonomy" id="200254"/>
    <lineage>
        <taxon>Bacteria</taxon>
        <taxon>Pseudomonadati</taxon>
        <taxon>Pseudomonadota</taxon>
        <taxon>Betaproteobacteria</taxon>
        <taxon>Rhodocyclales</taxon>
        <taxon>Rhodocyclaceae</taxon>
        <taxon>Aromatoleum</taxon>
    </lineage>
</organism>
<feature type="compositionally biased region" description="Polar residues" evidence="1">
    <location>
        <begin position="27"/>
        <end position="37"/>
    </location>
</feature>
<keyword evidence="3" id="KW-1185">Reference proteome</keyword>
<evidence type="ECO:0000256" key="1">
    <source>
        <dbReference type="SAM" id="MobiDB-lite"/>
    </source>
</evidence>
<comment type="caution">
    <text evidence="2">The sequence shown here is derived from an EMBL/GenBank/DDBJ whole genome shotgun (WGS) entry which is preliminary data.</text>
</comment>
<feature type="region of interest" description="Disordered" evidence="1">
    <location>
        <begin position="1"/>
        <end position="37"/>
    </location>
</feature>
<dbReference type="InterPro" id="IPR019600">
    <property type="entry name" value="Hemin_uptake_protein_HemP"/>
</dbReference>
<sequence>MPNDLLLPPRATHRPPVEGASRGSAMEQHSQPIPSTQLLLGRPSVTIDHDGMHYVLRATRAGKLILTK</sequence>
<protein>
    <submittedName>
        <fullName evidence="2">Hemin uptake protein HemP</fullName>
    </submittedName>
</protein>
<proteinExistence type="predicted"/>
<gene>
    <name evidence="2" type="primary">hemP</name>
    <name evidence="2" type="ORF">GO608_10775</name>
</gene>
<dbReference type="Gene3D" id="2.10.70.10">
    <property type="entry name" value="Complement Module, domain 1"/>
    <property type="match status" value="1"/>
</dbReference>
<dbReference type="EMBL" id="WTVH01000019">
    <property type="protein sequence ID" value="NMF93809.1"/>
    <property type="molecule type" value="Genomic_DNA"/>
</dbReference>
<dbReference type="Proteomes" id="UP000601990">
    <property type="component" value="Unassembled WGS sequence"/>
</dbReference>
<evidence type="ECO:0000313" key="2">
    <source>
        <dbReference type="EMBL" id="NMF93809.1"/>
    </source>
</evidence>
<dbReference type="RefSeq" id="WP_169199065.1">
    <property type="nucleotide sequence ID" value="NZ_WTVH02000010.1"/>
</dbReference>
<name>A0ABX1N3G1_9RHOO</name>
<evidence type="ECO:0000313" key="3">
    <source>
        <dbReference type="Proteomes" id="UP000601990"/>
    </source>
</evidence>
<reference evidence="2" key="1">
    <citation type="submission" date="2019-12" db="EMBL/GenBank/DDBJ databases">
        <title>Comparative genomics gives insights into the taxonomy of the Azoarcus-Aromatoleum group and reveals separate origins of nif in the plant-associated Azoarcus and non-plant-associated Aromatoleum sub-groups.</title>
        <authorList>
            <person name="Lafos M."/>
            <person name="Maluk M."/>
            <person name="Batista M."/>
            <person name="Junghare M."/>
            <person name="Carmona M."/>
            <person name="Faoro H."/>
            <person name="Cruz L.M."/>
            <person name="Battistoni F."/>
            <person name="De Souza E."/>
            <person name="Pedrosa F."/>
            <person name="Chen W.-M."/>
            <person name="Poole P.S."/>
            <person name="Dixon R.A."/>
            <person name="James E.K."/>
        </authorList>
    </citation>
    <scope>NUCLEOTIDE SEQUENCE</scope>
    <source>
        <strain evidence="2">U120</strain>
    </source>
</reference>